<dbReference type="PANTHER" id="PTHR12479:SF10">
    <property type="entry name" value="LYSOSOMAL-ASSOCIATED TRANSMEMBRANE PROTEIN"/>
    <property type="match status" value="1"/>
</dbReference>
<organism evidence="7 8">
    <name type="scientific">Penaeus vannamei</name>
    <name type="common">Whiteleg shrimp</name>
    <name type="synonym">Litopenaeus vannamei</name>
    <dbReference type="NCBI Taxonomy" id="6689"/>
    <lineage>
        <taxon>Eukaryota</taxon>
        <taxon>Metazoa</taxon>
        <taxon>Ecdysozoa</taxon>
        <taxon>Arthropoda</taxon>
        <taxon>Crustacea</taxon>
        <taxon>Multicrustacea</taxon>
        <taxon>Malacostraca</taxon>
        <taxon>Eumalacostraca</taxon>
        <taxon>Eucarida</taxon>
        <taxon>Decapoda</taxon>
        <taxon>Dendrobranchiata</taxon>
        <taxon>Penaeoidea</taxon>
        <taxon>Penaeidae</taxon>
        <taxon>Penaeus</taxon>
    </lineage>
</organism>
<feature type="transmembrane region" description="Helical" evidence="6">
    <location>
        <begin position="272"/>
        <end position="295"/>
    </location>
</feature>
<gene>
    <name evidence="7" type="ORF">C7M84_021834</name>
</gene>
<reference evidence="7 8" key="2">
    <citation type="submission" date="2019-01" db="EMBL/GenBank/DDBJ databases">
        <title>The decoding of complex shrimp genome reveals the adaptation for benthos swimmer, frequently molting mechanism and breeding impact on genome.</title>
        <authorList>
            <person name="Sun Y."/>
            <person name="Gao Y."/>
            <person name="Yu Y."/>
        </authorList>
    </citation>
    <scope>NUCLEOTIDE SEQUENCE [LARGE SCALE GENOMIC DNA]</scope>
    <source>
        <tissue evidence="7">Muscle</tissue>
    </source>
</reference>
<dbReference type="AlphaFoldDB" id="A0A3R7LP38"/>
<feature type="region of interest" description="Disordered" evidence="5">
    <location>
        <begin position="165"/>
        <end position="191"/>
    </location>
</feature>
<keyword evidence="4 6" id="KW-0472">Membrane</keyword>
<dbReference type="EMBL" id="QCYY01004671">
    <property type="protein sequence ID" value="ROT60633.1"/>
    <property type="molecule type" value="Genomic_DNA"/>
</dbReference>
<dbReference type="GO" id="GO:0012505">
    <property type="term" value="C:endomembrane system"/>
    <property type="evidence" value="ECO:0007669"/>
    <property type="project" value="UniProtKB-SubCell"/>
</dbReference>
<evidence type="ECO:0000256" key="4">
    <source>
        <dbReference type="ARBA" id="ARBA00023136"/>
    </source>
</evidence>
<dbReference type="PANTHER" id="PTHR12479">
    <property type="entry name" value="LYSOSOMAL-ASSOCIATED TRANSMEMBRANE PROTEIN"/>
    <property type="match status" value="1"/>
</dbReference>
<evidence type="ECO:0000313" key="8">
    <source>
        <dbReference type="Proteomes" id="UP000283509"/>
    </source>
</evidence>
<evidence type="ECO:0000256" key="3">
    <source>
        <dbReference type="ARBA" id="ARBA00022989"/>
    </source>
</evidence>
<evidence type="ECO:0000313" key="7">
    <source>
        <dbReference type="EMBL" id="ROT60633.1"/>
    </source>
</evidence>
<keyword evidence="3 6" id="KW-1133">Transmembrane helix</keyword>
<sequence length="442" mass="47449">MTSFAEQDPQPPLEASCLALTQNVLSEVPTEGNTPVTSEESDSATGSTEHSREGAGVGCEAQEGRQEVEPGIATVAGGSTMLGGGRLWEVQGRLEALRKRHDQWTCFLCCHVRTGTIVIGFWHMSVGPLSGLGGSGDQLTVNPHQQDVQAVKCGAEMPCILATQGDDNSNQGGFNQGNYNKGSPNQGNPNQASNDFSLSLGNLLTTHRLNTDEVNVALFITLCTFVVTLLLVYGAFRGQPSHLMPFFFLQRIRETPAFPFQQQLLAMNTKCLTFFVMLIFITTLMAKAYCISIVWRCYKFLMLKAQAGRSVLRYMGGVSGPVDQESQTLVMGQDLPDYDTAMADPQYRKKLSGMFPEPPPSYEMAMATLFAQQESGQDHLDSAEGACGGAQVPTSSQSLTSQDQPSTASAVNHTPATSRSTVPVSVVIMPSASVVSNTPAAD</sequence>
<feature type="compositionally biased region" description="Polar residues" evidence="5">
    <location>
        <begin position="28"/>
        <end position="48"/>
    </location>
</feature>
<name>A0A3R7LP38_PENVA</name>
<accession>A0A3R7LP38</accession>
<comment type="caution">
    <text evidence="7">The sequence shown here is derived from an EMBL/GenBank/DDBJ whole genome shotgun (WGS) entry which is preliminary data.</text>
</comment>
<keyword evidence="8" id="KW-1185">Reference proteome</keyword>
<dbReference type="InterPro" id="IPR051115">
    <property type="entry name" value="LAPTM_transporter"/>
</dbReference>
<reference evidence="7 8" key="1">
    <citation type="submission" date="2018-04" db="EMBL/GenBank/DDBJ databases">
        <authorList>
            <person name="Zhang X."/>
            <person name="Yuan J."/>
            <person name="Li F."/>
            <person name="Xiang J."/>
        </authorList>
    </citation>
    <scope>NUCLEOTIDE SEQUENCE [LARGE SCALE GENOMIC DNA]</scope>
    <source>
        <tissue evidence="7">Muscle</tissue>
    </source>
</reference>
<evidence type="ECO:0000256" key="5">
    <source>
        <dbReference type="SAM" id="MobiDB-lite"/>
    </source>
</evidence>
<feature type="transmembrane region" description="Helical" evidence="6">
    <location>
        <begin position="216"/>
        <end position="236"/>
    </location>
</feature>
<protein>
    <submittedName>
        <fullName evidence="7">Lysosomal-associated transmembrane protein 4A</fullName>
    </submittedName>
</protein>
<feature type="region of interest" description="Disordered" evidence="5">
    <location>
        <begin position="378"/>
        <end position="422"/>
    </location>
</feature>
<proteinExistence type="predicted"/>
<keyword evidence="2 6" id="KW-0812">Transmembrane</keyword>
<dbReference type="GO" id="GO:0005765">
    <property type="term" value="C:lysosomal membrane"/>
    <property type="evidence" value="ECO:0007669"/>
    <property type="project" value="TreeGrafter"/>
</dbReference>
<dbReference type="Proteomes" id="UP000283509">
    <property type="component" value="Unassembled WGS sequence"/>
</dbReference>
<feature type="region of interest" description="Disordered" evidence="5">
    <location>
        <begin position="28"/>
        <end position="66"/>
    </location>
</feature>
<dbReference type="OrthoDB" id="10002163at2759"/>
<evidence type="ECO:0000256" key="1">
    <source>
        <dbReference type="ARBA" id="ARBA00004127"/>
    </source>
</evidence>
<evidence type="ECO:0000256" key="2">
    <source>
        <dbReference type="ARBA" id="ARBA00022692"/>
    </source>
</evidence>
<feature type="compositionally biased region" description="Polar residues" evidence="5">
    <location>
        <begin position="392"/>
        <end position="422"/>
    </location>
</feature>
<evidence type="ECO:0000256" key="6">
    <source>
        <dbReference type="SAM" id="Phobius"/>
    </source>
</evidence>
<comment type="subcellular location">
    <subcellularLocation>
        <location evidence="1">Endomembrane system</location>
        <topology evidence="1">Multi-pass membrane protein</topology>
    </subcellularLocation>
</comment>